<dbReference type="SUPFAM" id="SSF53756">
    <property type="entry name" value="UDP-Glycosyltransferase/glycogen phosphorylase"/>
    <property type="match status" value="1"/>
</dbReference>
<comment type="catalytic activity">
    <reaction evidence="9">
        <text>a lipid X + a UDP-2-N,3-O-bis[(3R)-3-hydroxyacyl]-alpha-D-glucosamine = a lipid A disaccharide + UDP + H(+)</text>
        <dbReference type="Rhea" id="RHEA:67828"/>
        <dbReference type="ChEBI" id="CHEBI:15378"/>
        <dbReference type="ChEBI" id="CHEBI:58223"/>
        <dbReference type="ChEBI" id="CHEBI:137748"/>
        <dbReference type="ChEBI" id="CHEBI:176338"/>
        <dbReference type="ChEBI" id="CHEBI:176343"/>
        <dbReference type="EC" id="2.4.1.182"/>
    </reaction>
</comment>
<keyword evidence="4" id="KW-0444">Lipid biosynthesis</keyword>
<comment type="function">
    <text evidence="1">Condensation of UDP-2,3-diacylglucosamine and 2,3-diacylglucosamine-1-phosphate to form lipid A disaccharide, a precursor of lipid A, a phosphorylated glycolipid that anchors the lipopolysaccharide to the outer membrane of the cell.</text>
</comment>
<proteinExistence type="predicted"/>
<sequence>MFPTRSDQVRIFISAGEPSGDLHAARLMAEIRLRIPNVVFEGIGGPAMELQGLHSLASLKDLAVSGFWEVAKRYGFFRALLDRCADVIRRTRPSIFIPVDYPGFNMRLADHARRADVPVAYYIAPQLWAWGRDRGRRLAEVVNRLLVVFPFEREFFAQFGIDTVHVGHPLLDDEAFCPPLSHDGSQLVVMPGSRRQELHRHLPLLADTVKRLRTLEPSLSVICPRPGFLPDEAYRLLADCDVKIVDDARQAMRTSAAGLIKAGTSTLEAALLGLPFSTFYRTSWLSYRMSKRLVQVDSVTMMNLLLNERIIHEYIQDDATPERLAQEARRLLHDEERRAELRAASDDVRELLGGPGASARAADIIADMVL</sequence>
<gene>
    <name evidence="11" type="ORF">BGO89_13095</name>
</gene>
<evidence type="ECO:0000256" key="10">
    <source>
        <dbReference type="NCBIfam" id="TIGR00215"/>
    </source>
</evidence>
<accession>A0A1M3KV46</accession>
<evidence type="ECO:0000256" key="4">
    <source>
        <dbReference type="ARBA" id="ARBA00022516"/>
    </source>
</evidence>
<dbReference type="EC" id="2.4.1.182" evidence="2 10"/>
<keyword evidence="8" id="KW-0443">Lipid metabolism</keyword>
<evidence type="ECO:0000256" key="1">
    <source>
        <dbReference type="ARBA" id="ARBA00002056"/>
    </source>
</evidence>
<dbReference type="EMBL" id="MKVH01000025">
    <property type="protein sequence ID" value="OJX56269.1"/>
    <property type="molecule type" value="Genomic_DNA"/>
</dbReference>
<keyword evidence="5" id="KW-0441">Lipid A biosynthesis</keyword>
<comment type="caution">
    <text evidence="11">The sequence shown here is derived from an EMBL/GenBank/DDBJ whole genome shotgun (WGS) entry which is preliminary data.</text>
</comment>
<dbReference type="AlphaFoldDB" id="A0A1M3KV46"/>
<dbReference type="GO" id="GO:0005543">
    <property type="term" value="F:phospholipid binding"/>
    <property type="evidence" value="ECO:0007669"/>
    <property type="project" value="TreeGrafter"/>
</dbReference>
<reference evidence="11 12" key="1">
    <citation type="submission" date="2016-09" db="EMBL/GenBank/DDBJ databases">
        <title>Genome-resolved meta-omics ties microbial dynamics to process performance in biotechnology for thiocyanate degradation.</title>
        <authorList>
            <person name="Kantor R.S."/>
            <person name="Huddy R.J."/>
            <person name="Iyer R."/>
            <person name="Thomas B.C."/>
            <person name="Brown C.T."/>
            <person name="Anantharaman K."/>
            <person name="Tringe S."/>
            <person name="Hettich R.L."/>
            <person name="Harrison S.T."/>
            <person name="Banfield J.F."/>
        </authorList>
    </citation>
    <scope>NUCLEOTIDE SEQUENCE [LARGE SCALE GENOMIC DNA]</scope>
    <source>
        <strain evidence="11">59-99</strain>
    </source>
</reference>
<name>A0A1M3KV46_9BACT</name>
<protein>
    <recommendedName>
        <fullName evidence="3 10">Lipid-A-disaccharide synthase</fullName>
        <ecNumber evidence="2 10">2.4.1.182</ecNumber>
    </recommendedName>
</protein>
<evidence type="ECO:0000256" key="9">
    <source>
        <dbReference type="ARBA" id="ARBA00048975"/>
    </source>
</evidence>
<evidence type="ECO:0000313" key="11">
    <source>
        <dbReference type="EMBL" id="OJX56269.1"/>
    </source>
</evidence>
<dbReference type="GO" id="GO:0009245">
    <property type="term" value="P:lipid A biosynthetic process"/>
    <property type="evidence" value="ECO:0007669"/>
    <property type="project" value="UniProtKB-UniRule"/>
</dbReference>
<organism evidence="11 12">
    <name type="scientific">Candidatus Kapaibacterium thiocyanatum</name>
    <dbReference type="NCBI Taxonomy" id="1895771"/>
    <lineage>
        <taxon>Bacteria</taxon>
        <taxon>Pseudomonadati</taxon>
        <taxon>Candidatus Kapaibacteriota</taxon>
        <taxon>Candidatus Kapaibacteriia</taxon>
        <taxon>Candidatus Kapaibacteriales</taxon>
        <taxon>Candidatus Kapaibacteriaceae</taxon>
        <taxon>Candidatus Kapaibacterium</taxon>
    </lineage>
</organism>
<dbReference type="Pfam" id="PF02684">
    <property type="entry name" value="LpxB"/>
    <property type="match status" value="1"/>
</dbReference>
<dbReference type="GO" id="GO:0016020">
    <property type="term" value="C:membrane"/>
    <property type="evidence" value="ECO:0007669"/>
    <property type="project" value="GOC"/>
</dbReference>
<dbReference type="InterPro" id="IPR003835">
    <property type="entry name" value="Glyco_trans_19"/>
</dbReference>
<evidence type="ECO:0000256" key="2">
    <source>
        <dbReference type="ARBA" id="ARBA00012687"/>
    </source>
</evidence>
<dbReference type="STRING" id="1895771.BGO89_13095"/>
<evidence type="ECO:0000256" key="7">
    <source>
        <dbReference type="ARBA" id="ARBA00022679"/>
    </source>
</evidence>
<keyword evidence="6" id="KW-0328">Glycosyltransferase</keyword>
<dbReference type="NCBIfam" id="TIGR00215">
    <property type="entry name" value="lpxB"/>
    <property type="match status" value="1"/>
</dbReference>
<keyword evidence="7" id="KW-0808">Transferase</keyword>
<evidence type="ECO:0000256" key="5">
    <source>
        <dbReference type="ARBA" id="ARBA00022556"/>
    </source>
</evidence>
<dbReference type="GO" id="GO:0008915">
    <property type="term" value="F:lipid-A-disaccharide synthase activity"/>
    <property type="evidence" value="ECO:0007669"/>
    <property type="project" value="UniProtKB-UniRule"/>
</dbReference>
<evidence type="ECO:0000256" key="3">
    <source>
        <dbReference type="ARBA" id="ARBA00020902"/>
    </source>
</evidence>
<evidence type="ECO:0000256" key="8">
    <source>
        <dbReference type="ARBA" id="ARBA00023098"/>
    </source>
</evidence>
<dbReference type="PANTHER" id="PTHR30372:SF4">
    <property type="entry name" value="LIPID-A-DISACCHARIDE SYNTHASE, MITOCHONDRIAL-RELATED"/>
    <property type="match status" value="1"/>
</dbReference>
<dbReference type="Proteomes" id="UP000184233">
    <property type="component" value="Unassembled WGS sequence"/>
</dbReference>
<evidence type="ECO:0000256" key="6">
    <source>
        <dbReference type="ARBA" id="ARBA00022676"/>
    </source>
</evidence>
<evidence type="ECO:0000313" key="12">
    <source>
        <dbReference type="Proteomes" id="UP000184233"/>
    </source>
</evidence>
<dbReference type="PANTHER" id="PTHR30372">
    <property type="entry name" value="LIPID-A-DISACCHARIDE SYNTHASE"/>
    <property type="match status" value="1"/>
</dbReference>